<dbReference type="SUPFAM" id="SSF52096">
    <property type="entry name" value="ClpP/crotonase"/>
    <property type="match status" value="1"/>
</dbReference>
<dbReference type="CDD" id="cd06558">
    <property type="entry name" value="crotonase-like"/>
    <property type="match status" value="1"/>
</dbReference>
<keyword evidence="8" id="KW-1185">Reference proteome</keyword>
<evidence type="ECO:0000256" key="6">
    <source>
        <dbReference type="ARBA" id="ARBA00022832"/>
    </source>
</evidence>
<dbReference type="SMR" id="A0A1U8M4V1"/>
<dbReference type="Proteomes" id="UP000818029">
    <property type="component" value="Chromosome D01"/>
</dbReference>
<dbReference type="GO" id="GO:0004165">
    <property type="term" value="F:delta(3)-delta(2)-enoyl-CoA isomerase activity"/>
    <property type="evidence" value="ECO:0000318"/>
    <property type="project" value="GO_Central"/>
</dbReference>
<protein>
    <recommendedName>
        <fullName evidence="5">Delta(3)-Delta(2)-enoyl-CoA isomerase</fullName>
        <ecNumber evidence="5">5.3.3.8</ecNumber>
    </recommendedName>
</protein>
<organism evidence="8 9">
    <name type="scientific">Gossypium hirsutum</name>
    <name type="common">Upland cotton</name>
    <name type="synonym">Gossypium mexicanum</name>
    <dbReference type="NCBI Taxonomy" id="3635"/>
    <lineage>
        <taxon>Eukaryota</taxon>
        <taxon>Viridiplantae</taxon>
        <taxon>Streptophyta</taxon>
        <taxon>Embryophyta</taxon>
        <taxon>Tracheophyta</taxon>
        <taxon>Spermatophyta</taxon>
        <taxon>Magnoliopsida</taxon>
        <taxon>eudicotyledons</taxon>
        <taxon>Gunneridae</taxon>
        <taxon>Pentapetalae</taxon>
        <taxon>rosids</taxon>
        <taxon>malvids</taxon>
        <taxon>Malvales</taxon>
        <taxon>Malvaceae</taxon>
        <taxon>Malvoideae</taxon>
        <taxon>Gossypium</taxon>
    </lineage>
</organism>
<keyword evidence="7" id="KW-0443">Lipid metabolism</keyword>
<dbReference type="FunFam" id="3.90.226.10:FF:000049">
    <property type="entry name" value="Enoyl-CoA delta isomerase 3"/>
    <property type="match status" value="1"/>
</dbReference>
<keyword evidence="9" id="KW-0413">Isomerase</keyword>
<evidence type="ECO:0000256" key="5">
    <source>
        <dbReference type="ARBA" id="ARBA00012064"/>
    </source>
</evidence>
<proteinExistence type="inferred from homology"/>
<gene>
    <name evidence="9" type="primary">LOC107933041</name>
</gene>
<dbReference type="Pfam" id="PF00378">
    <property type="entry name" value="ECH_1"/>
    <property type="match status" value="1"/>
</dbReference>
<dbReference type="InterPro" id="IPR029045">
    <property type="entry name" value="ClpP/crotonase-like_dom_sf"/>
</dbReference>
<dbReference type="InterPro" id="IPR001753">
    <property type="entry name" value="Enoyl-CoA_hydra/iso"/>
</dbReference>
<dbReference type="PANTHER" id="PTHR11941:SF75">
    <property type="entry name" value="ENOYL-COA HYDRATASE_ISOMERASE FAMILY PROTEIN"/>
    <property type="match status" value="1"/>
</dbReference>
<dbReference type="GO" id="GO:0006635">
    <property type="term" value="P:fatty acid beta-oxidation"/>
    <property type="evidence" value="ECO:0000318"/>
    <property type="project" value="GO_Central"/>
</dbReference>
<comment type="catalytic activity">
    <reaction evidence="1">
        <text>a (3Z)-enoyl-CoA = a 4-saturated (2E)-enoyl-CoA</text>
        <dbReference type="Rhea" id="RHEA:45900"/>
        <dbReference type="ChEBI" id="CHEBI:85097"/>
        <dbReference type="ChEBI" id="CHEBI:85489"/>
        <dbReference type="EC" id="5.3.3.8"/>
    </reaction>
</comment>
<evidence type="ECO:0000313" key="8">
    <source>
        <dbReference type="Proteomes" id="UP000818029"/>
    </source>
</evidence>
<sequence>MCTLEKRGNLFILTLTGEDQHRFNPDLISSLLDLLSQVKAQATSGSVLITLAQGKFFSYGFDLDWAQAAGSERGAAKRLQDMADLFKPVIATLLSLPMPTIAAITGHAVAAGFTLALSHDYLIMRKDRGILWMPEVDIAVTLPDYINALFKEKIGDASVRRDLFLRGLKMKGDEAEKRGVVKAAYDGEAEVREASVCLAENLGKRKWHGEVYAEIRKGLYPQLSAILGLSRKVYAIARL</sequence>
<name>A0A1U8M4V1_GOSHI</name>
<keyword evidence="6" id="KW-0276">Fatty acid metabolism</keyword>
<evidence type="ECO:0000313" key="9">
    <source>
        <dbReference type="RefSeq" id="XP_016720678.1"/>
    </source>
</evidence>
<evidence type="ECO:0000256" key="4">
    <source>
        <dbReference type="ARBA" id="ARBA00005254"/>
    </source>
</evidence>
<dbReference type="PaxDb" id="3635-A0A1U8M4V1"/>
<evidence type="ECO:0000256" key="7">
    <source>
        <dbReference type="ARBA" id="ARBA00023098"/>
    </source>
</evidence>
<dbReference type="Gene3D" id="3.90.226.10">
    <property type="entry name" value="2-enoyl-CoA Hydratase, Chain A, domain 1"/>
    <property type="match status" value="1"/>
</dbReference>
<dbReference type="GeneID" id="107933041"/>
<dbReference type="AlphaFoldDB" id="A0A1U8M4V1"/>
<evidence type="ECO:0000256" key="2">
    <source>
        <dbReference type="ARBA" id="ARBA00000765"/>
    </source>
</evidence>
<dbReference type="EC" id="5.3.3.8" evidence="5"/>
<reference evidence="9" key="2">
    <citation type="submission" date="2025-08" db="UniProtKB">
        <authorList>
            <consortium name="RefSeq"/>
        </authorList>
    </citation>
    <scope>IDENTIFICATION</scope>
</reference>
<dbReference type="KEGG" id="ghi:107933041"/>
<accession>A0A1U8M4V1</accession>
<dbReference type="PANTHER" id="PTHR11941">
    <property type="entry name" value="ENOYL-COA HYDRATASE-RELATED"/>
    <property type="match status" value="1"/>
</dbReference>
<reference evidence="8" key="1">
    <citation type="journal article" date="2020" name="Nat. Genet.">
        <title>Genomic diversifications of five Gossypium allopolyploid species and their impact on cotton improvement.</title>
        <authorList>
            <person name="Chen Z.J."/>
            <person name="Sreedasyam A."/>
            <person name="Ando A."/>
            <person name="Song Q."/>
            <person name="De Santiago L.M."/>
            <person name="Hulse-Kemp A.M."/>
            <person name="Ding M."/>
            <person name="Ye W."/>
            <person name="Kirkbride R.C."/>
            <person name="Jenkins J."/>
            <person name="Plott C."/>
            <person name="Lovell J."/>
            <person name="Lin Y.M."/>
            <person name="Vaughn R."/>
            <person name="Liu B."/>
            <person name="Simpson S."/>
            <person name="Scheffler B.E."/>
            <person name="Wen L."/>
            <person name="Saski C.A."/>
            <person name="Grover C.E."/>
            <person name="Hu G."/>
            <person name="Conover J.L."/>
            <person name="Carlson J.W."/>
            <person name="Shu S."/>
            <person name="Boston L.B."/>
            <person name="Williams M."/>
            <person name="Peterson D.G."/>
            <person name="McGee K."/>
            <person name="Jones D.C."/>
            <person name="Wendel J.F."/>
            <person name="Stelly D.M."/>
            <person name="Grimwood J."/>
            <person name="Schmutz J."/>
        </authorList>
    </citation>
    <scope>NUCLEOTIDE SEQUENCE [LARGE SCALE GENOMIC DNA]</scope>
    <source>
        <strain evidence="8">cv. TM-1</strain>
    </source>
</reference>
<evidence type="ECO:0000256" key="3">
    <source>
        <dbReference type="ARBA" id="ARBA00005005"/>
    </source>
</evidence>
<dbReference type="OMA" id="EMGIVHS"/>
<evidence type="ECO:0000256" key="1">
    <source>
        <dbReference type="ARBA" id="ARBA00000452"/>
    </source>
</evidence>
<comment type="similarity">
    <text evidence="4">Belongs to the enoyl-CoA hydratase/isomerase family.</text>
</comment>
<comment type="pathway">
    <text evidence="3">Lipid metabolism; fatty acid beta-oxidation.</text>
</comment>
<dbReference type="STRING" id="3635.A0A1U8M4V1"/>
<dbReference type="RefSeq" id="XP_016720678.1">
    <property type="nucleotide sequence ID" value="XM_016865189.2"/>
</dbReference>
<dbReference type="GO" id="GO:0005777">
    <property type="term" value="C:peroxisome"/>
    <property type="evidence" value="ECO:0007669"/>
    <property type="project" value="TreeGrafter"/>
</dbReference>
<dbReference type="OrthoDB" id="410701at2759"/>
<comment type="catalytic activity">
    <reaction evidence="2">
        <text>a (3E)-enoyl-CoA = a 4-saturated (2E)-enoyl-CoA</text>
        <dbReference type="Rhea" id="RHEA:45228"/>
        <dbReference type="ChEBI" id="CHEBI:58521"/>
        <dbReference type="ChEBI" id="CHEBI:85097"/>
        <dbReference type="EC" id="5.3.3.8"/>
    </reaction>
</comment>